<keyword evidence="2" id="KW-1185">Reference proteome</keyword>
<accession>A0A1V4HE90</accession>
<comment type="caution">
    <text evidence="1">The sequence shown here is derived from an EMBL/GenBank/DDBJ whole genome shotgun (WGS) entry which is preliminary data.</text>
</comment>
<sequence>MSKLTDHELSWAKERFHNYGTSSIPSAVSNCLFLSPGAKQLYSNLCQHAYGEKKAVFLHNRY</sequence>
<name>A0A1V4HE90_9BACL</name>
<dbReference type="Proteomes" id="UP000190626">
    <property type="component" value="Unassembled WGS sequence"/>
</dbReference>
<protein>
    <submittedName>
        <fullName evidence="1">Uncharacterized protein</fullName>
    </submittedName>
</protein>
<dbReference type="RefSeq" id="WP_079416379.1">
    <property type="nucleotide sequence ID" value="NZ_MBTG01000026.1"/>
</dbReference>
<reference evidence="2" key="1">
    <citation type="submission" date="2016-07" db="EMBL/GenBank/DDBJ databases">
        <authorList>
            <person name="Florea S."/>
            <person name="Webb J.S."/>
            <person name="Jaromczyk J."/>
            <person name="Schardl C.L."/>
        </authorList>
    </citation>
    <scope>NUCLEOTIDE SEQUENCE [LARGE SCALE GENOMIC DNA]</scope>
    <source>
        <strain evidence="2">CY1</strain>
    </source>
</reference>
<gene>
    <name evidence="1" type="ORF">BC351_33110</name>
</gene>
<proteinExistence type="predicted"/>
<evidence type="ECO:0000313" key="2">
    <source>
        <dbReference type="Proteomes" id="UP000190626"/>
    </source>
</evidence>
<evidence type="ECO:0000313" key="1">
    <source>
        <dbReference type="EMBL" id="OPH52174.1"/>
    </source>
</evidence>
<dbReference type="AlphaFoldDB" id="A0A1V4HE90"/>
<organism evidence="1 2">
    <name type="scientific">Paenibacillus ferrarius</name>
    <dbReference type="NCBI Taxonomy" id="1469647"/>
    <lineage>
        <taxon>Bacteria</taxon>
        <taxon>Bacillati</taxon>
        <taxon>Bacillota</taxon>
        <taxon>Bacilli</taxon>
        <taxon>Bacillales</taxon>
        <taxon>Paenibacillaceae</taxon>
        <taxon>Paenibacillus</taxon>
    </lineage>
</organism>
<dbReference type="EMBL" id="MBTG01000026">
    <property type="protein sequence ID" value="OPH52174.1"/>
    <property type="molecule type" value="Genomic_DNA"/>
</dbReference>